<reference evidence="1 2" key="1">
    <citation type="submission" date="2018-11" db="EMBL/GenBank/DDBJ databases">
        <title>Trebonia kvetii gen.nov., sp.nov., a novel acidophilic actinobacterium, and proposal of the new actinobacterial family Treboniaceae fam. nov.</title>
        <authorList>
            <person name="Rapoport D."/>
            <person name="Sagova-Mareckova M."/>
            <person name="Sedlacek I."/>
            <person name="Provaznik J."/>
            <person name="Kralova S."/>
            <person name="Pavlinic D."/>
            <person name="Benes V."/>
            <person name="Kopecky J."/>
        </authorList>
    </citation>
    <scope>NUCLEOTIDE SEQUENCE [LARGE SCALE GENOMIC DNA]</scope>
    <source>
        <strain evidence="1 2">15Tr583</strain>
    </source>
</reference>
<dbReference type="RefSeq" id="WP_145858371.1">
    <property type="nucleotide sequence ID" value="NZ_RPFW01000006.1"/>
</dbReference>
<evidence type="ECO:0000313" key="1">
    <source>
        <dbReference type="EMBL" id="TVZ01626.1"/>
    </source>
</evidence>
<keyword evidence="2" id="KW-1185">Reference proteome</keyword>
<gene>
    <name evidence="1" type="ORF">EAS64_29540</name>
</gene>
<accession>A0A6P2BTT2</accession>
<dbReference type="EMBL" id="RPFW01000006">
    <property type="protein sequence ID" value="TVZ01626.1"/>
    <property type="molecule type" value="Genomic_DNA"/>
</dbReference>
<comment type="caution">
    <text evidence="1">The sequence shown here is derived from an EMBL/GenBank/DDBJ whole genome shotgun (WGS) entry which is preliminary data.</text>
</comment>
<dbReference type="Proteomes" id="UP000460272">
    <property type="component" value="Unassembled WGS sequence"/>
</dbReference>
<evidence type="ECO:0008006" key="3">
    <source>
        <dbReference type="Google" id="ProtNLM"/>
    </source>
</evidence>
<proteinExistence type="predicted"/>
<sequence>MSFAGCTGGGHSAAAEGSAAASASAAAKASRLSSEEKLRAALLTRVNGVAPAGPASMGDYGTLASVYAGSQGAAGSQVTPKACAAAARNGFEPAALQGAEAAAVTFKVAKNLVSEVLISSSGSSATAAISGLVPARCTHYVAKSGGKSVTYSVSQAAVTGIGRQAEALDVRPSGDGAQEMWSLIYRGAGFVGTVTVVGPNASEKAVQELGQQAYTFAAKTLS</sequence>
<evidence type="ECO:0000313" key="2">
    <source>
        <dbReference type="Proteomes" id="UP000460272"/>
    </source>
</evidence>
<name>A0A6P2BTT2_9ACTN</name>
<protein>
    <recommendedName>
        <fullName evidence="3">DUF5642 domain-containing protein</fullName>
    </recommendedName>
</protein>
<dbReference type="AlphaFoldDB" id="A0A6P2BTT2"/>
<organism evidence="1 2">
    <name type="scientific">Trebonia kvetii</name>
    <dbReference type="NCBI Taxonomy" id="2480626"/>
    <lineage>
        <taxon>Bacteria</taxon>
        <taxon>Bacillati</taxon>
        <taxon>Actinomycetota</taxon>
        <taxon>Actinomycetes</taxon>
        <taxon>Streptosporangiales</taxon>
        <taxon>Treboniaceae</taxon>
        <taxon>Trebonia</taxon>
    </lineage>
</organism>